<gene>
    <name evidence="1" type="ORF">OWV82_004759</name>
</gene>
<proteinExistence type="predicted"/>
<evidence type="ECO:0000313" key="1">
    <source>
        <dbReference type="EMBL" id="KAJ4725974.1"/>
    </source>
</evidence>
<evidence type="ECO:0000313" key="2">
    <source>
        <dbReference type="Proteomes" id="UP001164539"/>
    </source>
</evidence>
<comment type="caution">
    <text evidence="1">The sequence shown here is derived from an EMBL/GenBank/DDBJ whole genome shotgun (WGS) entry which is preliminary data.</text>
</comment>
<keyword evidence="2" id="KW-1185">Reference proteome</keyword>
<organism evidence="1 2">
    <name type="scientific">Melia azedarach</name>
    <name type="common">Chinaberry tree</name>
    <dbReference type="NCBI Taxonomy" id="155640"/>
    <lineage>
        <taxon>Eukaryota</taxon>
        <taxon>Viridiplantae</taxon>
        <taxon>Streptophyta</taxon>
        <taxon>Embryophyta</taxon>
        <taxon>Tracheophyta</taxon>
        <taxon>Spermatophyta</taxon>
        <taxon>Magnoliopsida</taxon>
        <taxon>eudicotyledons</taxon>
        <taxon>Gunneridae</taxon>
        <taxon>Pentapetalae</taxon>
        <taxon>rosids</taxon>
        <taxon>malvids</taxon>
        <taxon>Sapindales</taxon>
        <taxon>Meliaceae</taxon>
        <taxon>Melia</taxon>
    </lineage>
</organism>
<name>A0ACC1YS37_MELAZ</name>
<dbReference type="EMBL" id="CM051395">
    <property type="protein sequence ID" value="KAJ4725974.1"/>
    <property type="molecule type" value="Genomic_DNA"/>
</dbReference>
<protein>
    <submittedName>
        <fullName evidence="1">RBR-type E3 ubiquitin transferase</fullName>
    </submittedName>
</protein>
<keyword evidence="1" id="KW-0808">Transferase</keyword>
<accession>A0ACC1YS37</accession>
<reference evidence="1 2" key="1">
    <citation type="journal article" date="2023" name="Science">
        <title>Complex scaffold remodeling in plant triterpene biosynthesis.</title>
        <authorList>
            <person name="De La Pena R."/>
            <person name="Hodgson H."/>
            <person name="Liu J.C."/>
            <person name="Stephenson M.J."/>
            <person name="Martin A.C."/>
            <person name="Owen C."/>
            <person name="Harkess A."/>
            <person name="Leebens-Mack J."/>
            <person name="Jimenez L.E."/>
            <person name="Osbourn A."/>
            <person name="Sattely E.S."/>
        </authorList>
    </citation>
    <scope>NUCLEOTIDE SEQUENCE [LARGE SCALE GENOMIC DNA]</scope>
    <source>
        <strain evidence="2">cv. JPN11</strain>
        <tissue evidence="1">Leaf</tissue>
    </source>
</reference>
<sequence length="580" mass="66068">MATSSTTTAADADASDDFLSLLNFQRLELMGAKSLESDLDFAFRLQLQEAISASLVHLPSTSTSSSPRKQEQETPLDAVSPTFASLQSEELVKMDRELADIRQAKMEMHKASEDRHRMIHDQKFAEELSKIPEEEWAKSGDKFNKPLGEGSSIIVDGSKRYVFKLYCKGLVSEELINGVKVSLSGIGIAIRDEKDNLIFEVKKPLIGSGMSKTAVETKALIEGLNAALSLELYRVTVFCDYYPLHQFVTGRWPPKQRKIAVLVNQISFLQRKFRHCNHRIVGRDDMKYVFELARAAITSQITASAEPRHGKAVVETCIICLEDIIVGHMFSIDGCLHRYCFSCMKQHVEEKLHQGMVPTCPHEGCKSELEVDSCRKFLTLKLLETWNERIREASIPATEKVYCPYPRCSTLMAKSEVEEYARKKNFVGRQLGASKCIKCHRCFCMNCKVPWHGDLTCEKYRKLNPNPPTEDVKLKSLASKNLWRQCMKCSHMIELSEGCYHMTCRCGHEFCYNCGAEWKNKKATCSCPLWDEDNILYDESDTDSDEDDDDDDDEDADDNDDDEEEYEDEFSETEAEMMLY</sequence>
<dbReference type="Proteomes" id="UP001164539">
    <property type="component" value="Chromosome 2"/>
</dbReference>